<gene>
    <name evidence="2" type="ORF">CWE06_01010</name>
</gene>
<keyword evidence="1" id="KW-0472">Membrane</keyword>
<dbReference type="RefSeq" id="WP_126790447.1">
    <property type="nucleotide sequence ID" value="NZ_PIPI01000001.1"/>
</dbReference>
<sequence length="316" mass="36904">MKKKQLHPRKNFKIRQYIASKSILHLTLVYVGINAAIAVLLAAALVVITRQPAEAVNYFYYLYTELFGKEPTWALPDRFMYQNIRAFLATLSLLSPSIFLGIVVYKFFVLKRDNIVFRSCCDTFVEGHEQYINIHFYISSSLRLINLQFSAFLRTYEKCREDESGKLYPMNTFELNLNGDAFYPLPYNYVPSRFRIKLKDNPMAGVRSEGTSVVIGDDGRLQIHAPDRKFTLNPKAGDFCELYIIARGEVPDIQSSFYEVKCYRIPEDLSPDPLPQMHTRFIRERNSFEVDNWQDFENGKLNRRQRRAAEKRAQRT</sequence>
<dbReference type="EMBL" id="PIPI01000001">
    <property type="protein sequence ID" value="RUO21469.1"/>
    <property type="molecule type" value="Genomic_DNA"/>
</dbReference>
<accession>A0A432VXR7</accession>
<reference evidence="2 3" key="1">
    <citation type="journal article" date="2011" name="Front. Microbiol.">
        <title>Genomic signatures of strain selection and enhancement in Bacillus atrophaeus var. globigii, a historical biowarfare simulant.</title>
        <authorList>
            <person name="Gibbons H.S."/>
            <person name="Broomall S.M."/>
            <person name="McNew L.A."/>
            <person name="Daligault H."/>
            <person name="Chapman C."/>
            <person name="Bruce D."/>
            <person name="Karavis M."/>
            <person name="Krepps M."/>
            <person name="McGregor P.A."/>
            <person name="Hong C."/>
            <person name="Park K.H."/>
            <person name="Akmal A."/>
            <person name="Feldman A."/>
            <person name="Lin J.S."/>
            <person name="Chang W.E."/>
            <person name="Higgs B.W."/>
            <person name="Demirev P."/>
            <person name="Lindquist J."/>
            <person name="Liem A."/>
            <person name="Fochler E."/>
            <person name="Read T.D."/>
            <person name="Tapia R."/>
            <person name="Johnson S."/>
            <person name="Bishop-Lilly K.A."/>
            <person name="Detter C."/>
            <person name="Han C."/>
            <person name="Sozhamannan S."/>
            <person name="Rosenzweig C.N."/>
            <person name="Skowronski E.W."/>
        </authorList>
    </citation>
    <scope>NUCLEOTIDE SEQUENCE [LARGE SCALE GENOMIC DNA]</scope>
    <source>
        <strain evidence="2 3">AK5</strain>
    </source>
</reference>
<keyword evidence="1" id="KW-1133">Transmembrane helix</keyword>
<dbReference type="Proteomes" id="UP000288212">
    <property type="component" value="Unassembled WGS sequence"/>
</dbReference>
<keyword evidence="3" id="KW-1185">Reference proteome</keyword>
<name>A0A432VXR7_9GAMM</name>
<dbReference type="AlphaFoldDB" id="A0A432VXR7"/>
<keyword evidence="1" id="KW-0812">Transmembrane</keyword>
<evidence type="ECO:0000313" key="2">
    <source>
        <dbReference type="EMBL" id="RUO21469.1"/>
    </source>
</evidence>
<evidence type="ECO:0000313" key="3">
    <source>
        <dbReference type="Proteomes" id="UP000288212"/>
    </source>
</evidence>
<feature type="transmembrane region" description="Helical" evidence="1">
    <location>
        <begin position="86"/>
        <end position="108"/>
    </location>
</feature>
<evidence type="ECO:0000256" key="1">
    <source>
        <dbReference type="SAM" id="Phobius"/>
    </source>
</evidence>
<organism evidence="2 3">
    <name type="scientific">Aliidiomarina haloalkalitolerans</name>
    <dbReference type="NCBI Taxonomy" id="859059"/>
    <lineage>
        <taxon>Bacteria</taxon>
        <taxon>Pseudomonadati</taxon>
        <taxon>Pseudomonadota</taxon>
        <taxon>Gammaproteobacteria</taxon>
        <taxon>Alteromonadales</taxon>
        <taxon>Idiomarinaceae</taxon>
        <taxon>Aliidiomarina</taxon>
    </lineage>
</organism>
<dbReference type="OrthoDB" id="6396627at2"/>
<feature type="transmembrane region" description="Helical" evidence="1">
    <location>
        <begin position="23"/>
        <end position="48"/>
    </location>
</feature>
<comment type="caution">
    <text evidence="2">The sequence shown here is derived from an EMBL/GenBank/DDBJ whole genome shotgun (WGS) entry which is preliminary data.</text>
</comment>
<protein>
    <submittedName>
        <fullName evidence="2">Uncharacterized protein</fullName>
    </submittedName>
</protein>
<proteinExistence type="predicted"/>